<dbReference type="InterPro" id="IPR004000">
    <property type="entry name" value="Actin"/>
</dbReference>
<evidence type="ECO:0000256" key="1">
    <source>
        <dbReference type="RuleBase" id="RU000487"/>
    </source>
</evidence>
<dbReference type="STRING" id="78915.A0A4V1IX39"/>
<evidence type="ECO:0000313" key="3">
    <source>
        <dbReference type="Proteomes" id="UP000271241"/>
    </source>
</evidence>
<reference evidence="3" key="1">
    <citation type="journal article" date="2018" name="Nat. Microbiol.">
        <title>Leveraging single-cell genomics to expand the fungal tree of life.</title>
        <authorList>
            <person name="Ahrendt S.R."/>
            <person name="Quandt C.A."/>
            <person name="Ciobanu D."/>
            <person name="Clum A."/>
            <person name="Salamov A."/>
            <person name="Andreopoulos B."/>
            <person name="Cheng J.F."/>
            <person name="Woyke T."/>
            <person name="Pelin A."/>
            <person name="Henrissat B."/>
            <person name="Reynolds N.K."/>
            <person name="Benny G.L."/>
            <person name="Smith M.E."/>
            <person name="James T.Y."/>
            <person name="Grigoriev I.V."/>
        </authorList>
    </citation>
    <scope>NUCLEOTIDE SEQUENCE [LARGE SCALE GENOMIC DNA]</scope>
    <source>
        <strain evidence="3">RSA 1356</strain>
    </source>
</reference>
<dbReference type="PANTHER" id="PTHR11937">
    <property type="entry name" value="ACTIN"/>
    <property type="match status" value="1"/>
</dbReference>
<protein>
    <recommendedName>
        <fullName evidence="4">Actin-related protein 8</fullName>
    </recommendedName>
</protein>
<keyword evidence="3" id="KW-1185">Reference proteome</keyword>
<sequence>ERVVVIQPGSRNLRLGLATDAFPKIVPHVIARRVHTANHEAAAQANALPVKLGNDDDDAFLAALEGAEQELNYRLTKRKLINNPHQQVLSFNEPSQPEKIPDHNDPYRVEWTDVEAQPDHVALRIPHGTPDYLVRYPIRNGALNQRDYKSLQEAAGDLATLWTDVFYEELNIEASELKDYHAVLVVPDAFHRPTVLEMVQVLLQHMNLRAVVVTQDAVACTFGAGTSLACVVDLGAQTTSVTCVEDGFCIAGSKHRMVYGGDDMTVFFCDLLRQSAFPYREIDLTRMYDWLLAEELKERFCSMSEADLAVRTQMFYVRLPGQTTQKYSLKMFDETMLVTLLPFVPRVLAYRKKMADLATLARGSSTFGLSEAQDDYSIQDENAMAIDGTPSSATAAADTDPLWLALDEAIARSISTASSDDRVKKLYGNIICVGGGALIPGLADALEDRLRYSASVLALGTDRVRVVTHPRDMDPRAVAWKGAAVMSRLDCASEMWLSRSEWAEAGLRCLRER</sequence>
<dbReference type="Gene3D" id="3.30.420.40">
    <property type="match status" value="2"/>
</dbReference>
<name>A0A4V1IX39_9FUNG</name>
<dbReference type="CDD" id="cd10206">
    <property type="entry name" value="ASKHA_NBD_Arp8-like"/>
    <property type="match status" value="1"/>
</dbReference>
<dbReference type="SUPFAM" id="SSF53067">
    <property type="entry name" value="Actin-like ATPase domain"/>
    <property type="match status" value="2"/>
</dbReference>
<feature type="non-terminal residue" evidence="2">
    <location>
        <position position="513"/>
    </location>
</feature>
<gene>
    <name evidence="2" type="ORF">THASP1DRAFT_11390</name>
</gene>
<dbReference type="Proteomes" id="UP000271241">
    <property type="component" value="Unassembled WGS sequence"/>
</dbReference>
<accession>A0A4V1IX39</accession>
<dbReference type="OrthoDB" id="5572108at2759"/>
<organism evidence="2 3">
    <name type="scientific">Thamnocephalis sphaerospora</name>
    <dbReference type="NCBI Taxonomy" id="78915"/>
    <lineage>
        <taxon>Eukaryota</taxon>
        <taxon>Fungi</taxon>
        <taxon>Fungi incertae sedis</taxon>
        <taxon>Zoopagomycota</taxon>
        <taxon>Zoopagomycotina</taxon>
        <taxon>Zoopagomycetes</taxon>
        <taxon>Zoopagales</taxon>
        <taxon>Sigmoideomycetaceae</taxon>
        <taxon>Thamnocephalis</taxon>
    </lineage>
</organism>
<comment type="similarity">
    <text evidence="1">Belongs to the actin family.</text>
</comment>
<feature type="non-terminal residue" evidence="2">
    <location>
        <position position="1"/>
    </location>
</feature>
<dbReference type="Pfam" id="PF00022">
    <property type="entry name" value="Actin"/>
    <property type="match status" value="1"/>
</dbReference>
<dbReference type="SMART" id="SM00268">
    <property type="entry name" value="ACTIN"/>
    <property type="match status" value="1"/>
</dbReference>
<dbReference type="Gene3D" id="3.90.640.10">
    <property type="entry name" value="Actin, Chain A, domain 4"/>
    <property type="match status" value="1"/>
</dbReference>
<evidence type="ECO:0000313" key="2">
    <source>
        <dbReference type="EMBL" id="RKP09719.1"/>
    </source>
</evidence>
<evidence type="ECO:0008006" key="4">
    <source>
        <dbReference type="Google" id="ProtNLM"/>
    </source>
</evidence>
<dbReference type="EMBL" id="KZ992493">
    <property type="protein sequence ID" value="RKP09719.1"/>
    <property type="molecule type" value="Genomic_DNA"/>
</dbReference>
<proteinExistence type="inferred from homology"/>
<dbReference type="AlphaFoldDB" id="A0A4V1IX39"/>
<dbReference type="InterPro" id="IPR043129">
    <property type="entry name" value="ATPase_NBD"/>
</dbReference>